<dbReference type="SUPFAM" id="SSF51556">
    <property type="entry name" value="Metallo-dependent hydrolases"/>
    <property type="match status" value="1"/>
</dbReference>
<dbReference type="GO" id="GO:0016810">
    <property type="term" value="F:hydrolase activity, acting on carbon-nitrogen (but not peptide) bonds"/>
    <property type="evidence" value="ECO:0007669"/>
    <property type="project" value="InterPro"/>
</dbReference>
<reference evidence="3" key="2">
    <citation type="submission" date="2020-08" db="EMBL/GenBank/DDBJ databases">
        <authorList>
            <person name="Lai Q."/>
        </authorList>
    </citation>
    <scope>NUCLEOTIDE SEQUENCE</scope>
    <source>
        <strain evidence="3">S27-2</strain>
    </source>
</reference>
<reference evidence="3" key="1">
    <citation type="journal article" date="2018" name="Int. J. Syst. Evol. Microbiol.">
        <title>Neptunicella marina gen. nov., sp. nov., isolated from surface seawater.</title>
        <authorList>
            <person name="Liu X."/>
            <person name="Lai Q."/>
            <person name="Du Y."/>
            <person name="Zhang X."/>
            <person name="Liu Z."/>
            <person name="Sun F."/>
            <person name="Shao Z."/>
        </authorList>
    </citation>
    <scope>NUCLEOTIDE SEQUENCE</scope>
    <source>
        <strain evidence="3">S27-2</strain>
    </source>
</reference>
<evidence type="ECO:0000256" key="1">
    <source>
        <dbReference type="SAM" id="SignalP"/>
    </source>
</evidence>
<dbReference type="PANTHER" id="PTHR43135">
    <property type="entry name" value="ALPHA-D-RIBOSE 1-METHYLPHOSPHONATE 5-TRIPHOSPHATE DIPHOSPHATASE"/>
    <property type="match status" value="1"/>
</dbReference>
<evidence type="ECO:0000313" key="4">
    <source>
        <dbReference type="Proteomes" id="UP000601768"/>
    </source>
</evidence>
<sequence>MRFSLFSLLVSLSFSGLASQPLLIKNVNIVSAHLSAPLKNTSVLIEDGRIRQLSPQVIHSSDNIQVIDATGKYLVPGIFDSHVHVSSVPGMGFGVEPVTQKHQQLANEYYAQQPASFLYYGVTQVLDPNPGNSWQKFTKTGLHPDYFRCEVITSINTFPLVEKTDEQSKSMFHYLVNEKATAGEANSAEVLVEQIKQSGALCIKLYFEDGYGNASHWPLLSDHTLKRIRMAADKAGLSILGHANALDMYQAAIKAGINIMAHGMWNWGPYMRETELPEEIKSELDTLMLNNIQVMPTQMVISGLGEVMLENTADNPDFAAITPAPLIDWYHSDEAQWFKQELRVGFDNLPDEIIARIFLNETNGRVGKGNKVMAYLKQHNYPLLLGSDFPGSPSFANQPGLTSVREMEKMAEAGYTPMDVLKAATINNARQFHLESDFGTVQSGKVANLLLLNADPLNDVSAWRDIDLVILKGKVINRETLKANKAKHQ</sequence>
<organism evidence="3 4">
    <name type="scientific">Neptunicella marina</name>
    <dbReference type="NCBI Taxonomy" id="2125989"/>
    <lineage>
        <taxon>Bacteria</taxon>
        <taxon>Pseudomonadati</taxon>
        <taxon>Pseudomonadota</taxon>
        <taxon>Gammaproteobacteria</taxon>
        <taxon>Alteromonadales</taxon>
        <taxon>Alteromonadaceae</taxon>
        <taxon>Neptunicella</taxon>
    </lineage>
</organism>
<feature type="domain" description="Amidohydrolase-related" evidence="2">
    <location>
        <begin position="400"/>
        <end position="475"/>
    </location>
</feature>
<feature type="signal peptide" evidence="1">
    <location>
        <begin position="1"/>
        <end position="18"/>
    </location>
</feature>
<dbReference type="Gene3D" id="2.30.40.10">
    <property type="entry name" value="Urease, subunit C, domain 1"/>
    <property type="match status" value="2"/>
</dbReference>
<dbReference type="InterPro" id="IPR011059">
    <property type="entry name" value="Metal-dep_hydrolase_composite"/>
</dbReference>
<proteinExistence type="predicted"/>
<dbReference type="AlphaFoldDB" id="A0A8J6IY98"/>
<dbReference type="PANTHER" id="PTHR43135:SF3">
    <property type="entry name" value="ALPHA-D-RIBOSE 1-METHYLPHOSPHONATE 5-TRIPHOSPHATE DIPHOSPHATASE"/>
    <property type="match status" value="1"/>
</dbReference>
<dbReference type="Gene3D" id="3.20.20.140">
    <property type="entry name" value="Metal-dependent hydrolases"/>
    <property type="match status" value="1"/>
</dbReference>
<dbReference type="InterPro" id="IPR006680">
    <property type="entry name" value="Amidohydro-rel"/>
</dbReference>
<dbReference type="SUPFAM" id="SSF51338">
    <property type="entry name" value="Composite domain of metallo-dependent hydrolases"/>
    <property type="match status" value="1"/>
</dbReference>
<protein>
    <submittedName>
        <fullName evidence="3">Amidohydrolase family protein</fullName>
    </submittedName>
</protein>
<dbReference type="Gene3D" id="3.30.110.90">
    <property type="entry name" value="Amidohydrolase"/>
    <property type="match status" value="1"/>
</dbReference>
<comment type="caution">
    <text evidence="3">The sequence shown here is derived from an EMBL/GenBank/DDBJ whole genome shotgun (WGS) entry which is preliminary data.</text>
</comment>
<dbReference type="InterPro" id="IPR051781">
    <property type="entry name" value="Metallo-dep_Hydrolase"/>
</dbReference>
<keyword evidence="1" id="KW-0732">Signal</keyword>
<name>A0A8J6IY98_9ALTE</name>
<dbReference type="Pfam" id="PF01979">
    <property type="entry name" value="Amidohydro_1"/>
    <property type="match status" value="1"/>
</dbReference>
<evidence type="ECO:0000313" key="3">
    <source>
        <dbReference type="EMBL" id="MBC3767338.1"/>
    </source>
</evidence>
<dbReference type="RefSeq" id="WP_186507858.1">
    <property type="nucleotide sequence ID" value="NZ_JACNEP010000016.1"/>
</dbReference>
<gene>
    <name evidence="3" type="ORF">H8B19_15785</name>
</gene>
<evidence type="ECO:0000259" key="2">
    <source>
        <dbReference type="Pfam" id="PF01979"/>
    </source>
</evidence>
<accession>A0A8J6IY98</accession>
<dbReference type="EMBL" id="JACNEP010000016">
    <property type="protein sequence ID" value="MBC3767338.1"/>
    <property type="molecule type" value="Genomic_DNA"/>
</dbReference>
<dbReference type="Proteomes" id="UP000601768">
    <property type="component" value="Unassembled WGS sequence"/>
</dbReference>
<keyword evidence="4" id="KW-1185">Reference proteome</keyword>
<dbReference type="Gene3D" id="1.20.58.520">
    <property type="entry name" value="Amidohydrolase"/>
    <property type="match status" value="1"/>
</dbReference>
<dbReference type="InterPro" id="IPR032466">
    <property type="entry name" value="Metal_Hydrolase"/>
</dbReference>
<feature type="chain" id="PRO_5035164169" evidence="1">
    <location>
        <begin position="19"/>
        <end position="489"/>
    </location>
</feature>